<dbReference type="Proteomes" id="UP000245119">
    <property type="component" value="Linkage Group LG5"/>
</dbReference>
<dbReference type="InterPro" id="IPR002668">
    <property type="entry name" value="CNT_N_dom"/>
</dbReference>
<evidence type="ECO:0000313" key="12">
    <source>
        <dbReference type="EMBL" id="PVD30125.1"/>
    </source>
</evidence>
<feature type="transmembrane region" description="Helical" evidence="8">
    <location>
        <begin position="288"/>
        <end position="309"/>
    </location>
</feature>
<feature type="domain" description="Nucleoside transporter/FeoB GTPase Gate" evidence="11">
    <location>
        <begin position="478"/>
        <end position="572"/>
    </location>
</feature>
<evidence type="ECO:0008006" key="14">
    <source>
        <dbReference type="Google" id="ProtNLM"/>
    </source>
</evidence>
<evidence type="ECO:0000313" key="13">
    <source>
        <dbReference type="Proteomes" id="UP000245119"/>
    </source>
</evidence>
<feature type="transmembrane region" description="Helical" evidence="8">
    <location>
        <begin position="473"/>
        <end position="495"/>
    </location>
</feature>
<feature type="transmembrane region" description="Helical" evidence="8">
    <location>
        <begin position="321"/>
        <end position="338"/>
    </location>
</feature>
<dbReference type="EMBL" id="PZQS01000005">
    <property type="protein sequence ID" value="PVD30125.1"/>
    <property type="molecule type" value="Genomic_DNA"/>
</dbReference>
<feature type="transmembrane region" description="Helical" evidence="8">
    <location>
        <begin position="361"/>
        <end position="383"/>
    </location>
</feature>
<dbReference type="PANTHER" id="PTHR10590:SF4">
    <property type="entry name" value="SOLUTE CARRIER FAMILY 28 MEMBER 3"/>
    <property type="match status" value="1"/>
</dbReference>
<evidence type="ECO:0000256" key="7">
    <source>
        <dbReference type="SAM" id="MobiDB-lite"/>
    </source>
</evidence>
<comment type="similarity">
    <text evidence="2">Belongs to the concentrative nucleoside transporter (CNT) (TC 2.A.41) family.</text>
</comment>
<gene>
    <name evidence="12" type="ORF">C0Q70_09387</name>
</gene>
<keyword evidence="3" id="KW-1003">Cell membrane</keyword>
<keyword evidence="13" id="KW-1185">Reference proteome</keyword>
<proteinExistence type="inferred from homology"/>
<evidence type="ECO:0000256" key="6">
    <source>
        <dbReference type="ARBA" id="ARBA00023136"/>
    </source>
</evidence>
<keyword evidence="4 8" id="KW-0812">Transmembrane</keyword>
<feature type="region of interest" description="Disordered" evidence="7">
    <location>
        <begin position="140"/>
        <end position="184"/>
    </location>
</feature>
<feature type="transmembrane region" description="Helical" evidence="8">
    <location>
        <begin position="549"/>
        <end position="573"/>
    </location>
</feature>
<dbReference type="STRING" id="400727.A0A2T7P9M8"/>
<dbReference type="GO" id="GO:0005886">
    <property type="term" value="C:plasma membrane"/>
    <property type="evidence" value="ECO:0007669"/>
    <property type="project" value="UniProtKB-SubCell"/>
</dbReference>
<dbReference type="Pfam" id="PF07662">
    <property type="entry name" value="Nucleos_tra2_C"/>
    <property type="match status" value="1"/>
</dbReference>
<dbReference type="OrthoDB" id="6162287at2759"/>
<evidence type="ECO:0000256" key="1">
    <source>
        <dbReference type="ARBA" id="ARBA00004651"/>
    </source>
</evidence>
<dbReference type="SUPFAM" id="SSF141571">
    <property type="entry name" value="Pentapeptide repeat-like"/>
    <property type="match status" value="3"/>
</dbReference>
<reference evidence="12 13" key="1">
    <citation type="submission" date="2018-04" db="EMBL/GenBank/DDBJ databases">
        <title>The genome of golden apple snail Pomacea canaliculata provides insight into stress tolerance and invasive adaptation.</title>
        <authorList>
            <person name="Liu C."/>
            <person name="Liu B."/>
            <person name="Ren Y."/>
            <person name="Zhang Y."/>
            <person name="Wang H."/>
            <person name="Li S."/>
            <person name="Jiang F."/>
            <person name="Yin L."/>
            <person name="Zhang G."/>
            <person name="Qian W."/>
            <person name="Fan W."/>
        </authorList>
    </citation>
    <scope>NUCLEOTIDE SEQUENCE [LARGE SCALE GENOMIC DNA]</scope>
    <source>
        <strain evidence="12">SZHN2017</strain>
        <tissue evidence="12">Muscle</tissue>
    </source>
</reference>
<sequence>MDGNWKTRGTGFDTLRHREPISVCECPKLCVAPLGRATGSGTSGKLSLSRASPRCSSLTWLPRRLRGLVSSPKNVPVSKNKVAGENLPRLLAWRAIFLMNLPRCVSTDKKFGVNLTLEVPEKASCTGRHHLCSLLMEEHKDSAPVPGDRIPPNPALDQQVADPATGREQDTNEKSEEENNINKNTTKCAGYANLAFQADVKTGDNFKDNGNDSNGIELLKWNSIGEQKMSCADDKNSNDVKVIVGKADDVEGEEEAVVVTDDEDEGDGCVVFRMLELVKNAMWTHREFVKKICCVIVFLLFLAYSGYCLYRNWGSEGGYRLLLLVCFVLYLTLGYRLVKPVVRVVTSVHVQPQRVKFLRKVFRWACYVAGCGGAVAYIAIDIAPRQPRNLLALGGICSIVIIGFLISTNHRMVNWHAVFWGIVLQFYFAIFLLRSPVGRDLFKWIGDRVMEFIHYTDSGSRFIFGEAFMMHRFIFQNMPAVIFLNSIIALGYYYGAIQTVIATFGKFLAMCLGTSPLESVNAAANIFLGPTEAPLVIKPFIEKVTVSELFAVMTGGLASIAGSVLGTLASIGIPANHLLAANVMSAPAALAVAKLMCPQSRGDKILTGDSAYKIDFGAYSNALEAVSRAAVEAVKIVATICANILVFIALLQFADRTVEWFGDQAGVPHLTLSRLLSYLFYPLAYLTATDTEDVFVIGRLIGVKILTNTQLAYMQAAQIANNTLILTKYKELHPNGTWYYNGDDVILDAFNQTLTGGVMTPSSAKFSQVQPSSAKFSQVQPSSAKFSQVQPSSAKFSQVQPSSAKFSQVQPSSAKFSQVQPSSAKFSQVQPSSAKFSQVQPSSAKFSQVQPSSAKFSQVQPSSAKFSQVQPSSAKFSQVQPSSAKFSQVQPSSAKFSQVQPSSAKFSQVQPSSAKFSQVQPSSAKFSQVQPSSAKFSQVQPSSAKFSQVQPSSAKFSQVQPSSAKFSQVQPSSAKFSQVQPSSAKFSQVQPSSAKFSQVQPSSAKFSQVQPSSAKFSQVQPSSAKFSQVQPSSAKFSQVQPSSAKFSQVQPSSAKFSQVQPSSAKFSQVQPSSAKFSQVQPSSAKFSQVQPSSAKFSQVQPSSAKFSQVQPSSAKFSQVQPSSAKFSQVQPSSAKFSQVQPSSAKFSQVQPSSAKFSQVQPSSAKFSQVQPSSAKFSQVQPNLSCSASCSGQRSAKFNVRPKLFSPKLFSAKLTLQMQVVQPKLSAKVVERRTELFSKSSFSQSDSERKVVSQSCSASWRVQPFVQSAKVVQPKMFSQGVSGRKVSAKGCSASQVVQPKLFSQVCFSQKLCQSSAKVVQPELFQPVFSQVCSAIVQGPSCSAVVQ</sequence>
<evidence type="ECO:0000256" key="5">
    <source>
        <dbReference type="ARBA" id="ARBA00022989"/>
    </source>
</evidence>
<keyword evidence="6 8" id="KW-0472">Membrane</keyword>
<evidence type="ECO:0000259" key="9">
    <source>
        <dbReference type="Pfam" id="PF01773"/>
    </source>
</evidence>
<protein>
    <recommendedName>
        <fullName evidence="14">Sodium/nucleoside cotransporter</fullName>
    </recommendedName>
</protein>
<comment type="caution">
    <text evidence="12">The sequence shown here is derived from an EMBL/GenBank/DDBJ whole genome shotgun (WGS) entry which is preliminary data.</text>
</comment>
<feature type="transmembrane region" description="Helical" evidence="8">
    <location>
        <begin position="413"/>
        <end position="433"/>
    </location>
</feature>
<dbReference type="InterPro" id="IPR011642">
    <property type="entry name" value="Gate_dom"/>
</dbReference>
<evidence type="ECO:0000259" key="11">
    <source>
        <dbReference type="Pfam" id="PF07670"/>
    </source>
</evidence>
<feature type="domain" description="Concentrative nucleoside transporter N-terminal" evidence="9">
    <location>
        <begin position="395"/>
        <end position="466"/>
    </location>
</feature>
<dbReference type="Pfam" id="PF07670">
    <property type="entry name" value="Gate"/>
    <property type="match status" value="1"/>
</dbReference>
<evidence type="ECO:0000256" key="3">
    <source>
        <dbReference type="ARBA" id="ARBA00022475"/>
    </source>
</evidence>
<feature type="domain" description="Concentrative nucleoside transporter C-terminal" evidence="10">
    <location>
        <begin position="577"/>
        <end position="722"/>
    </location>
</feature>
<name>A0A2T7P9M8_POMCA</name>
<keyword evidence="5 8" id="KW-1133">Transmembrane helix</keyword>
<feature type="transmembrane region" description="Helical" evidence="8">
    <location>
        <begin position="390"/>
        <end position="407"/>
    </location>
</feature>
<dbReference type="InterPro" id="IPR008276">
    <property type="entry name" value="C_nuclsd_transpt"/>
</dbReference>
<evidence type="ECO:0000259" key="10">
    <source>
        <dbReference type="Pfam" id="PF07662"/>
    </source>
</evidence>
<evidence type="ECO:0000256" key="8">
    <source>
        <dbReference type="SAM" id="Phobius"/>
    </source>
</evidence>
<dbReference type="Gene3D" id="2.160.20.80">
    <property type="entry name" value="E3 ubiquitin-protein ligase SopA"/>
    <property type="match status" value="2"/>
</dbReference>
<dbReference type="InterPro" id="IPR011657">
    <property type="entry name" value="CNT_C_dom"/>
</dbReference>
<evidence type="ECO:0000256" key="2">
    <source>
        <dbReference type="ARBA" id="ARBA00009033"/>
    </source>
</evidence>
<comment type="subcellular location">
    <subcellularLocation>
        <location evidence="1">Cell membrane</location>
        <topology evidence="1">Multi-pass membrane protein</topology>
    </subcellularLocation>
</comment>
<evidence type="ECO:0000256" key="4">
    <source>
        <dbReference type="ARBA" id="ARBA00022692"/>
    </source>
</evidence>
<dbReference type="GO" id="GO:0005415">
    <property type="term" value="F:nucleoside:sodium symporter activity"/>
    <property type="evidence" value="ECO:0007669"/>
    <property type="project" value="TreeGrafter"/>
</dbReference>
<feature type="compositionally biased region" description="Basic and acidic residues" evidence="7">
    <location>
        <begin position="165"/>
        <end position="174"/>
    </location>
</feature>
<organism evidence="12 13">
    <name type="scientific">Pomacea canaliculata</name>
    <name type="common">Golden apple snail</name>
    <dbReference type="NCBI Taxonomy" id="400727"/>
    <lineage>
        <taxon>Eukaryota</taxon>
        <taxon>Metazoa</taxon>
        <taxon>Spiralia</taxon>
        <taxon>Lophotrochozoa</taxon>
        <taxon>Mollusca</taxon>
        <taxon>Gastropoda</taxon>
        <taxon>Caenogastropoda</taxon>
        <taxon>Architaenioglossa</taxon>
        <taxon>Ampullarioidea</taxon>
        <taxon>Ampullariidae</taxon>
        <taxon>Pomacea</taxon>
    </lineage>
</organism>
<dbReference type="Pfam" id="PF01773">
    <property type="entry name" value="Nucleos_tra2_N"/>
    <property type="match status" value="1"/>
</dbReference>
<dbReference type="PANTHER" id="PTHR10590">
    <property type="entry name" value="SODIUM/NUCLEOSIDE COTRANSPORTER"/>
    <property type="match status" value="1"/>
</dbReference>
<accession>A0A2T7P9M8</accession>